<name>A0AAD6TMI8_9AGAR</name>
<feature type="non-terminal residue" evidence="2">
    <location>
        <position position="357"/>
    </location>
</feature>
<evidence type="ECO:0000256" key="1">
    <source>
        <dbReference type="SAM" id="MobiDB-lite"/>
    </source>
</evidence>
<dbReference type="Proteomes" id="UP001222325">
    <property type="component" value="Unassembled WGS sequence"/>
</dbReference>
<accession>A0AAD6TMI8</accession>
<feature type="compositionally biased region" description="Basic residues" evidence="1">
    <location>
        <begin position="72"/>
        <end position="84"/>
    </location>
</feature>
<evidence type="ECO:0000313" key="2">
    <source>
        <dbReference type="EMBL" id="KAJ7071896.1"/>
    </source>
</evidence>
<feature type="region of interest" description="Disordered" evidence="1">
    <location>
        <begin position="70"/>
        <end position="89"/>
    </location>
</feature>
<sequence length="357" mass="38547">FIRLWRWSSGATRPPYPPRRKNGAVRGHVDTTVSIHHATCDRERRTTVEDRGTQGLGMPIVDPQLLADHVHARPRPPPRHRRRGSSAPALSRIPFAHAVTASRTVTRARRSVASIATRARPILSVLHRPRPTAPVRFAARRPRVAPRAAARTVCTRPRPEMLRVVPPTYARNGGGVDVKVRSARVAGSCGVPIHIAQEGGQTHQVSPRRLRAVRPARARGGRRSRAAKRASAVVPRIAEASGGSTGRIGGWSDSEAKGTGCGADDGEQGRLEPVRPCLQLPGAGGDGGGHVEDGLERKSAGVCLALRRALALAMCMRGEDKDEDESRGSKAAFRGFLMDVHCHCFFDRRLQAAGSAR</sequence>
<dbReference type="EMBL" id="JARJCN010000121">
    <property type="protein sequence ID" value="KAJ7071896.1"/>
    <property type="molecule type" value="Genomic_DNA"/>
</dbReference>
<gene>
    <name evidence="2" type="ORF">B0H15DRAFT_869769</name>
</gene>
<feature type="region of interest" description="Disordered" evidence="1">
    <location>
        <begin position="199"/>
        <end position="268"/>
    </location>
</feature>
<feature type="compositionally biased region" description="Basic residues" evidence="1">
    <location>
        <begin position="206"/>
        <end position="228"/>
    </location>
</feature>
<comment type="caution">
    <text evidence="2">The sequence shown here is derived from an EMBL/GenBank/DDBJ whole genome shotgun (WGS) entry which is preliminary data.</text>
</comment>
<dbReference type="AlphaFoldDB" id="A0AAD6TMI8"/>
<protein>
    <submittedName>
        <fullName evidence="2">Uncharacterized protein</fullName>
    </submittedName>
</protein>
<proteinExistence type="predicted"/>
<organism evidence="2 3">
    <name type="scientific">Mycena belliarum</name>
    <dbReference type="NCBI Taxonomy" id="1033014"/>
    <lineage>
        <taxon>Eukaryota</taxon>
        <taxon>Fungi</taxon>
        <taxon>Dikarya</taxon>
        <taxon>Basidiomycota</taxon>
        <taxon>Agaricomycotina</taxon>
        <taxon>Agaricomycetes</taxon>
        <taxon>Agaricomycetidae</taxon>
        <taxon>Agaricales</taxon>
        <taxon>Marasmiineae</taxon>
        <taxon>Mycenaceae</taxon>
        <taxon>Mycena</taxon>
    </lineage>
</organism>
<keyword evidence="3" id="KW-1185">Reference proteome</keyword>
<reference evidence="2" key="1">
    <citation type="submission" date="2023-03" db="EMBL/GenBank/DDBJ databases">
        <title>Massive genome expansion in bonnet fungi (Mycena s.s.) driven by repeated elements and novel gene families across ecological guilds.</title>
        <authorList>
            <consortium name="Lawrence Berkeley National Laboratory"/>
            <person name="Harder C.B."/>
            <person name="Miyauchi S."/>
            <person name="Viragh M."/>
            <person name="Kuo A."/>
            <person name="Thoen E."/>
            <person name="Andreopoulos B."/>
            <person name="Lu D."/>
            <person name="Skrede I."/>
            <person name="Drula E."/>
            <person name="Henrissat B."/>
            <person name="Morin E."/>
            <person name="Kohler A."/>
            <person name="Barry K."/>
            <person name="LaButti K."/>
            <person name="Morin E."/>
            <person name="Salamov A."/>
            <person name="Lipzen A."/>
            <person name="Mereny Z."/>
            <person name="Hegedus B."/>
            <person name="Baldrian P."/>
            <person name="Stursova M."/>
            <person name="Weitz H."/>
            <person name="Taylor A."/>
            <person name="Grigoriev I.V."/>
            <person name="Nagy L.G."/>
            <person name="Martin F."/>
            <person name="Kauserud H."/>
        </authorList>
    </citation>
    <scope>NUCLEOTIDE SEQUENCE</scope>
    <source>
        <strain evidence="2">CBHHK173m</strain>
    </source>
</reference>
<evidence type="ECO:0000313" key="3">
    <source>
        <dbReference type="Proteomes" id="UP001222325"/>
    </source>
</evidence>